<dbReference type="InterPro" id="IPR000924">
    <property type="entry name" value="Glu/Gln-tRNA-synth"/>
</dbReference>
<dbReference type="GO" id="GO:0000049">
    <property type="term" value="F:tRNA binding"/>
    <property type="evidence" value="ECO:0007669"/>
    <property type="project" value="InterPro"/>
</dbReference>
<feature type="binding site" evidence="7">
    <location>
        <position position="118"/>
    </location>
    <ligand>
        <name>Zn(2+)</name>
        <dbReference type="ChEBI" id="CHEBI:29105"/>
    </ligand>
</feature>
<evidence type="ECO:0000256" key="2">
    <source>
        <dbReference type="ARBA" id="ARBA00022598"/>
    </source>
</evidence>
<feature type="domain" description="Glutamyl/glutaminyl-tRNA synthetase class Ib catalytic" evidence="8">
    <location>
        <begin position="3"/>
        <end position="328"/>
    </location>
</feature>
<dbReference type="GO" id="GO:0005524">
    <property type="term" value="F:ATP binding"/>
    <property type="evidence" value="ECO:0007669"/>
    <property type="project" value="UniProtKB-UniRule"/>
</dbReference>
<evidence type="ECO:0000259" key="8">
    <source>
        <dbReference type="Pfam" id="PF00749"/>
    </source>
</evidence>
<dbReference type="GO" id="GO:0006424">
    <property type="term" value="P:glutamyl-tRNA aminoacylation"/>
    <property type="evidence" value="ECO:0007669"/>
    <property type="project" value="UniProtKB-UniRule"/>
</dbReference>
<dbReference type="Gene3D" id="1.10.10.350">
    <property type="match status" value="1"/>
</dbReference>
<evidence type="ECO:0000256" key="4">
    <source>
        <dbReference type="ARBA" id="ARBA00022840"/>
    </source>
</evidence>
<dbReference type="InterPro" id="IPR001412">
    <property type="entry name" value="aa-tRNA-synth_I_CS"/>
</dbReference>
<comment type="cofactor">
    <cofactor evidence="7">
        <name>Zn(2+)</name>
        <dbReference type="ChEBI" id="CHEBI:29105"/>
    </cofactor>
    <text evidence="7">Binds 1 zinc ion per subunit.</text>
</comment>
<dbReference type="Gene3D" id="3.40.50.620">
    <property type="entry name" value="HUPs"/>
    <property type="match status" value="1"/>
</dbReference>
<dbReference type="PRINTS" id="PR00987">
    <property type="entry name" value="TRNASYNTHGLU"/>
</dbReference>
<keyword evidence="4 7" id="KW-0067">ATP-binding</keyword>
<evidence type="ECO:0000256" key="1">
    <source>
        <dbReference type="ARBA" id="ARBA00007894"/>
    </source>
</evidence>
<evidence type="ECO:0000256" key="5">
    <source>
        <dbReference type="ARBA" id="ARBA00022917"/>
    </source>
</evidence>
<feature type="binding site" evidence="7">
    <location>
        <position position="116"/>
    </location>
    <ligand>
        <name>Zn(2+)</name>
        <dbReference type="ChEBI" id="CHEBI:29105"/>
    </ligand>
</feature>
<feature type="short sequence motif" description="'HIGH' region" evidence="7">
    <location>
        <begin position="10"/>
        <end position="20"/>
    </location>
</feature>
<dbReference type="PROSITE" id="PS00178">
    <property type="entry name" value="AA_TRNA_LIGASE_I"/>
    <property type="match status" value="1"/>
</dbReference>
<dbReference type="InterPro" id="IPR020058">
    <property type="entry name" value="Glu/Gln-tRNA-synth_Ib_cat-dom"/>
</dbReference>
<dbReference type="Pfam" id="PF00749">
    <property type="entry name" value="tRNA-synt_1c"/>
    <property type="match status" value="1"/>
</dbReference>
<dbReference type="HAMAP" id="MF_00022">
    <property type="entry name" value="Glu_tRNA_synth_type1"/>
    <property type="match status" value="1"/>
</dbReference>
<dbReference type="InterPro" id="IPR045462">
    <property type="entry name" value="aa-tRNA-synth_I_cd-bd"/>
</dbReference>
<keyword evidence="3 7" id="KW-0547">Nucleotide-binding</keyword>
<dbReference type="Pfam" id="PF19269">
    <property type="entry name" value="Anticodon_2"/>
    <property type="match status" value="1"/>
</dbReference>
<name>A0A2M7BC79_9BACT</name>
<dbReference type="PANTHER" id="PTHR43311:SF2">
    <property type="entry name" value="GLUTAMATE--TRNA LIGASE, MITOCHONDRIAL-RELATED"/>
    <property type="match status" value="1"/>
</dbReference>
<reference evidence="11" key="1">
    <citation type="submission" date="2017-09" db="EMBL/GenBank/DDBJ databases">
        <title>Depth-based differentiation of microbial function through sediment-hosted aquifers and enrichment of novel symbionts in the deep terrestrial subsurface.</title>
        <authorList>
            <person name="Probst A.J."/>
            <person name="Ladd B."/>
            <person name="Jarett J.K."/>
            <person name="Geller-Mcgrath D.E."/>
            <person name="Sieber C.M.K."/>
            <person name="Emerson J.B."/>
            <person name="Anantharaman K."/>
            <person name="Thomas B.C."/>
            <person name="Malmstrom R."/>
            <person name="Stieglmeier M."/>
            <person name="Klingl A."/>
            <person name="Woyke T."/>
            <person name="Ryan C.M."/>
            <person name="Banfield J.F."/>
        </authorList>
    </citation>
    <scope>NUCLEOTIDE SEQUENCE [LARGE SCALE GENOMIC DNA]</scope>
</reference>
<comment type="subcellular location">
    <subcellularLocation>
        <location evidence="7">Cytoplasm</location>
    </subcellularLocation>
</comment>
<evidence type="ECO:0000313" key="11">
    <source>
        <dbReference type="Proteomes" id="UP000229631"/>
    </source>
</evidence>
<evidence type="ECO:0000256" key="6">
    <source>
        <dbReference type="ARBA" id="ARBA00023146"/>
    </source>
</evidence>
<dbReference type="AlphaFoldDB" id="A0A2M7BC79"/>
<feature type="binding site" evidence="7">
    <location>
        <position position="143"/>
    </location>
    <ligand>
        <name>Zn(2+)</name>
        <dbReference type="ChEBI" id="CHEBI:29105"/>
    </ligand>
</feature>
<comment type="function">
    <text evidence="7">Catalyzes the attachment of glutamate to tRNA(Glu) in a two-step reaction: glutamate is first activated by ATP to form Glu-AMP and then transferred to the acceptor end of tRNA(Glu).</text>
</comment>
<keyword evidence="5 7" id="KW-0648">Protein biosynthesis</keyword>
<gene>
    <name evidence="7" type="primary">gltX</name>
    <name evidence="10" type="ORF">COS54_02490</name>
</gene>
<dbReference type="SUPFAM" id="SSF48163">
    <property type="entry name" value="An anticodon-binding domain of class I aminoacyl-tRNA synthetases"/>
    <property type="match status" value="1"/>
</dbReference>
<dbReference type="EC" id="6.1.1.17" evidence="7"/>
<dbReference type="EMBL" id="PEVC01000046">
    <property type="protein sequence ID" value="PIV00660.1"/>
    <property type="molecule type" value="Genomic_DNA"/>
</dbReference>
<dbReference type="InterPro" id="IPR033910">
    <property type="entry name" value="GluRS_core"/>
</dbReference>
<evidence type="ECO:0000256" key="3">
    <source>
        <dbReference type="ARBA" id="ARBA00022741"/>
    </source>
</evidence>
<feature type="domain" description="Aminoacyl-tRNA synthetase class I anticodon-binding" evidence="9">
    <location>
        <begin position="354"/>
        <end position="473"/>
    </location>
</feature>
<dbReference type="InterPro" id="IPR014729">
    <property type="entry name" value="Rossmann-like_a/b/a_fold"/>
</dbReference>
<dbReference type="GO" id="GO:0008270">
    <property type="term" value="F:zinc ion binding"/>
    <property type="evidence" value="ECO:0007669"/>
    <property type="project" value="UniProtKB-UniRule"/>
</dbReference>
<dbReference type="CDD" id="cd00808">
    <property type="entry name" value="GluRS_core"/>
    <property type="match status" value="1"/>
</dbReference>
<keyword evidence="7" id="KW-0862">Zinc</keyword>
<dbReference type="SUPFAM" id="SSF52374">
    <property type="entry name" value="Nucleotidylyl transferase"/>
    <property type="match status" value="1"/>
</dbReference>
<organism evidence="10 11">
    <name type="scientific">Candidatus Shapirobacteria bacterium CG03_land_8_20_14_0_80_39_12</name>
    <dbReference type="NCBI Taxonomy" id="1974879"/>
    <lineage>
        <taxon>Bacteria</taxon>
        <taxon>Candidatus Shapironibacteriota</taxon>
    </lineage>
</organism>
<comment type="similarity">
    <text evidence="1 7">Belongs to the class-I aminoacyl-tRNA synthetase family. Glutamate--tRNA ligase type 1 subfamily.</text>
</comment>
<dbReference type="GO" id="GO:0005737">
    <property type="term" value="C:cytoplasm"/>
    <property type="evidence" value="ECO:0007669"/>
    <property type="project" value="UniProtKB-SubCell"/>
</dbReference>
<dbReference type="InterPro" id="IPR004527">
    <property type="entry name" value="Glu-tRNA-ligase_bac/mito"/>
</dbReference>
<keyword evidence="7" id="KW-0479">Metal-binding</keyword>
<evidence type="ECO:0000259" key="9">
    <source>
        <dbReference type="Pfam" id="PF19269"/>
    </source>
</evidence>
<dbReference type="InterPro" id="IPR049940">
    <property type="entry name" value="GluQ/Sye"/>
</dbReference>
<proteinExistence type="inferred from homology"/>
<sequence length="474" mass="54498">MIEVRTRFAPSPTGDLHLGHLRTALYSYAMAKSSNGLPAGRQGKFLLRIEDTDRNRFVSGSTEKIYEILKKFGLNWDEGPLVGGPDEPYIQSERTALGIYQKYADQLIKQGNAYYCFCQRQTVEERESEYDKGQIKLRDSCRDLTAKESAEKIAKGIKPAVRLRVPDKGEISFIDFITKKEIKWETRFVDEVMLLKSDGFPTYHLAAVVDDFLMKISHVIRGHGWFPSTPAHLLLMDYLGFPRPEICHLTDILEPEGGKLSKRKGSVSSEDFLKEGYLPEALLNFVMLIGWAPKDNREIFSLQEFVDNFQKGQLQIANPVFNRVKLDWFNGYYIRKTKDEKLKTLINKFYEGRYPEDKIGKIIPIIKDRIVKLSDFSALAGFFFKKPSVDKALFKDLLYEEHLKAASEVLGNLSNWTNEKIQESLTKLIEEKKWKTEDFYMSLRIALTGSRFTPPITQSAEILGKKETLSRLKI</sequence>
<comment type="catalytic activity">
    <reaction evidence="7">
        <text>tRNA(Glu) + L-glutamate + ATP = L-glutamyl-tRNA(Glu) + AMP + diphosphate</text>
        <dbReference type="Rhea" id="RHEA:23540"/>
        <dbReference type="Rhea" id="RHEA-COMP:9663"/>
        <dbReference type="Rhea" id="RHEA-COMP:9680"/>
        <dbReference type="ChEBI" id="CHEBI:29985"/>
        <dbReference type="ChEBI" id="CHEBI:30616"/>
        <dbReference type="ChEBI" id="CHEBI:33019"/>
        <dbReference type="ChEBI" id="CHEBI:78442"/>
        <dbReference type="ChEBI" id="CHEBI:78520"/>
        <dbReference type="ChEBI" id="CHEBI:456215"/>
        <dbReference type="EC" id="6.1.1.17"/>
    </reaction>
</comment>
<keyword evidence="7" id="KW-0963">Cytoplasm</keyword>
<dbReference type="InterPro" id="IPR020751">
    <property type="entry name" value="aa-tRNA-synth_I_codon-bd_sub2"/>
</dbReference>
<dbReference type="PANTHER" id="PTHR43311">
    <property type="entry name" value="GLUTAMATE--TRNA LIGASE"/>
    <property type="match status" value="1"/>
</dbReference>
<dbReference type="Proteomes" id="UP000229631">
    <property type="component" value="Unassembled WGS sequence"/>
</dbReference>
<accession>A0A2M7BC79</accession>
<evidence type="ECO:0000256" key="7">
    <source>
        <dbReference type="HAMAP-Rule" id="MF_00022"/>
    </source>
</evidence>
<evidence type="ECO:0000313" key="10">
    <source>
        <dbReference type="EMBL" id="PIV00660.1"/>
    </source>
</evidence>
<comment type="caution">
    <text evidence="10">The sequence shown here is derived from an EMBL/GenBank/DDBJ whole genome shotgun (WGS) entry which is preliminary data.</text>
</comment>
<keyword evidence="2 7" id="KW-0436">Ligase</keyword>
<protein>
    <recommendedName>
        <fullName evidence="7">Glutamate--tRNA ligase</fullName>
        <ecNumber evidence="7">6.1.1.17</ecNumber>
    </recommendedName>
    <alternativeName>
        <fullName evidence="7">Glutamyl-tRNA synthetase</fullName>
        <shortName evidence="7">GluRS</shortName>
    </alternativeName>
</protein>
<dbReference type="GO" id="GO:0004818">
    <property type="term" value="F:glutamate-tRNA ligase activity"/>
    <property type="evidence" value="ECO:0007669"/>
    <property type="project" value="UniProtKB-UniRule"/>
</dbReference>
<keyword evidence="6 7" id="KW-0030">Aminoacyl-tRNA synthetase</keyword>
<comment type="subunit">
    <text evidence="7">Monomer.</text>
</comment>
<dbReference type="NCBIfam" id="TIGR00464">
    <property type="entry name" value="gltX_bact"/>
    <property type="match status" value="1"/>
</dbReference>
<feature type="short sequence motif" description="'KMSKS' region" evidence="7">
    <location>
        <begin position="259"/>
        <end position="263"/>
    </location>
</feature>
<dbReference type="InterPro" id="IPR008925">
    <property type="entry name" value="aa_tRNA-synth_I_cd-bd_sf"/>
</dbReference>
<feature type="binding site" evidence="7">
    <location>
        <position position="141"/>
    </location>
    <ligand>
        <name>Zn(2+)</name>
        <dbReference type="ChEBI" id="CHEBI:29105"/>
    </ligand>
</feature>
<feature type="binding site" evidence="7">
    <location>
        <position position="262"/>
    </location>
    <ligand>
        <name>ATP</name>
        <dbReference type="ChEBI" id="CHEBI:30616"/>
    </ligand>
</feature>